<dbReference type="EMBL" id="BAABAJ010000008">
    <property type="protein sequence ID" value="GAA3918517.1"/>
    <property type="molecule type" value="Genomic_DNA"/>
</dbReference>
<dbReference type="RefSeq" id="WP_345282676.1">
    <property type="nucleotide sequence ID" value="NZ_BAABAJ010000008.1"/>
</dbReference>
<gene>
    <name evidence="1" type="ORF">GCM10022244_29680</name>
</gene>
<name>A0ABP7MB05_9ACTN</name>
<evidence type="ECO:0000313" key="2">
    <source>
        <dbReference type="Proteomes" id="UP001501000"/>
    </source>
</evidence>
<accession>A0ABP7MB05</accession>
<protein>
    <submittedName>
        <fullName evidence="1">Uncharacterized protein</fullName>
    </submittedName>
</protein>
<dbReference type="Proteomes" id="UP001501000">
    <property type="component" value="Unassembled WGS sequence"/>
</dbReference>
<reference evidence="2" key="1">
    <citation type="journal article" date="2019" name="Int. J. Syst. Evol. Microbiol.">
        <title>The Global Catalogue of Microorganisms (GCM) 10K type strain sequencing project: providing services to taxonomists for standard genome sequencing and annotation.</title>
        <authorList>
            <consortium name="The Broad Institute Genomics Platform"/>
            <consortium name="The Broad Institute Genome Sequencing Center for Infectious Disease"/>
            <person name="Wu L."/>
            <person name="Ma J."/>
        </authorList>
    </citation>
    <scope>NUCLEOTIDE SEQUENCE [LARGE SCALE GENOMIC DNA]</scope>
    <source>
        <strain evidence="2">JCM 16956</strain>
    </source>
</reference>
<keyword evidence="2" id="KW-1185">Reference proteome</keyword>
<comment type="caution">
    <text evidence="1">The sequence shown here is derived from an EMBL/GenBank/DDBJ whole genome shotgun (WGS) entry which is preliminary data.</text>
</comment>
<organism evidence="1 2">
    <name type="scientific">Streptomyces gulbargensis</name>
    <dbReference type="NCBI Taxonomy" id="364901"/>
    <lineage>
        <taxon>Bacteria</taxon>
        <taxon>Bacillati</taxon>
        <taxon>Actinomycetota</taxon>
        <taxon>Actinomycetes</taxon>
        <taxon>Kitasatosporales</taxon>
        <taxon>Streptomycetaceae</taxon>
        <taxon>Streptomyces</taxon>
    </lineage>
</organism>
<sequence>MIRLRSGTRAWQDLLEEAWAELRAGRPVDAGRLAQACGQARQAVNDAFDEGLYEGLWWTHPRQHNVLAPELRIPSHPRFRNNGWDITDLGDALAYTTSVLVEAAHHGPPLTGELQRKATAAFTALRAARNELAAHILNHLKPDTAES</sequence>
<evidence type="ECO:0000313" key="1">
    <source>
        <dbReference type="EMBL" id="GAA3918517.1"/>
    </source>
</evidence>
<proteinExistence type="predicted"/>